<dbReference type="RefSeq" id="WP_232256321.1">
    <property type="nucleotide sequence ID" value="NZ_CADFFX010000002.1"/>
</dbReference>
<dbReference type="EMBL" id="JFHC01000003">
    <property type="protein sequence ID" value="KDR44289.1"/>
    <property type="molecule type" value="Genomic_DNA"/>
</dbReference>
<comment type="caution">
    <text evidence="1">The sequence shown here is derived from an EMBL/GenBank/DDBJ whole genome shotgun (WGS) entry which is preliminary data.</text>
</comment>
<dbReference type="InterPro" id="IPR025737">
    <property type="entry name" value="FApF"/>
</dbReference>
<keyword evidence="2" id="KW-1185">Reference proteome</keyword>
<dbReference type="STRING" id="60547.GCA_000751215_04417"/>
<name>A0A069PWS5_9BURK</name>
<dbReference type="Pfam" id="PF13557">
    <property type="entry name" value="Phenol_MetA_deg"/>
    <property type="match status" value="1"/>
</dbReference>
<evidence type="ECO:0008006" key="3">
    <source>
        <dbReference type="Google" id="ProtNLM"/>
    </source>
</evidence>
<protein>
    <recommendedName>
        <fullName evidence="3">Transporter</fullName>
    </recommendedName>
</protein>
<dbReference type="AlphaFoldDB" id="A0A069PWS5"/>
<reference evidence="1 2" key="1">
    <citation type="submission" date="2014-03" db="EMBL/GenBank/DDBJ databases">
        <title>Draft Genome Sequences of Four Burkholderia Strains.</title>
        <authorList>
            <person name="Liu X.Y."/>
            <person name="Li C.X."/>
            <person name="Xu J.H."/>
        </authorList>
    </citation>
    <scope>NUCLEOTIDE SEQUENCE [LARGE SCALE GENOMIC DNA]</scope>
    <source>
        <strain evidence="1 2">DSM 50014</strain>
    </source>
</reference>
<proteinExistence type="predicted"/>
<sequence length="329" mass="35070">MAIAAASIGPKPADRLRSLPKRGPAAHAIVRVRRCGAGMLLVAAASAGAQEMEPRAYSAVPIGTNFIVAGYARSSGQVLLDPSLPITDLEAKINVYSLGYSHSFGIAGHTASLAMLAPFAEANLTGNVEGTPGSAHRAGLGDLRFRFAVMLLGGPALTPDQFSRYDQGTTLGASLSVVAPTGQYVPTRLINVGANRWSFKPEIGLSQPLGNWFFEGAAGVWFFTDNDNFFGGRQRSQSPLPVLQGHAGYSWKPGLWLAGDVTYYTGGRTSVNGVEGQDLQRTVRYGVTLSVPLATQWSAKFAWSTGLTTRVGGNFQTFSVALQYRWFNH</sequence>
<gene>
    <name evidence="1" type="ORF">BG61_19725</name>
</gene>
<accession>A0A069PWS5</accession>
<evidence type="ECO:0000313" key="2">
    <source>
        <dbReference type="Proteomes" id="UP000027466"/>
    </source>
</evidence>
<dbReference type="Proteomes" id="UP000027466">
    <property type="component" value="Unassembled WGS sequence"/>
</dbReference>
<organism evidence="1 2">
    <name type="scientific">Caballeronia glathei</name>
    <dbReference type="NCBI Taxonomy" id="60547"/>
    <lineage>
        <taxon>Bacteria</taxon>
        <taxon>Pseudomonadati</taxon>
        <taxon>Pseudomonadota</taxon>
        <taxon>Betaproteobacteria</taxon>
        <taxon>Burkholderiales</taxon>
        <taxon>Burkholderiaceae</taxon>
        <taxon>Caballeronia</taxon>
    </lineage>
</organism>
<evidence type="ECO:0000313" key="1">
    <source>
        <dbReference type="EMBL" id="KDR44289.1"/>
    </source>
</evidence>